<dbReference type="AlphaFoldDB" id="A0A4Q9HQ34"/>
<dbReference type="EMBL" id="SIXH01000266">
    <property type="protein sequence ID" value="TBO57022.1"/>
    <property type="molecule type" value="Genomic_DNA"/>
</dbReference>
<protein>
    <submittedName>
        <fullName evidence="3">Uncharacterized protein</fullName>
    </submittedName>
</protein>
<keyword evidence="1" id="KW-0472">Membrane</keyword>
<keyword evidence="1" id="KW-0812">Transmembrane</keyword>
<feature type="signal peptide" evidence="2">
    <location>
        <begin position="1"/>
        <end position="21"/>
    </location>
</feature>
<reference evidence="3 4" key="1">
    <citation type="submission" date="2019-02" db="EMBL/GenBank/DDBJ databases">
        <title>Draft Genome Sequence of Streptomyces sp. AM-2504, identified by 16S rRNA comparative analysis as a Streptomyces Kasugaensis strain.</title>
        <authorList>
            <person name="Napolioni V."/>
            <person name="Giuliodori A.M."/>
            <person name="Spurio R."/>
            <person name="Fabbretti A."/>
        </authorList>
    </citation>
    <scope>NUCLEOTIDE SEQUENCE [LARGE SCALE GENOMIC DNA]</scope>
    <source>
        <strain evidence="3 4">AM-2504</strain>
    </source>
</reference>
<organism evidence="3 4">
    <name type="scientific">Streptomyces kasugaensis</name>
    <dbReference type="NCBI Taxonomy" id="1946"/>
    <lineage>
        <taxon>Bacteria</taxon>
        <taxon>Bacillati</taxon>
        <taxon>Actinomycetota</taxon>
        <taxon>Actinomycetes</taxon>
        <taxon>Kitasatosporales</taxon>
        <taxon>Streptomycetaceae</taxon>
        <taxon>Streptomyces</taxon>
    </lineage>
</organism>
<feature type="chain" id="PRO_5039079047" evidence="2">
    <location>
        <begin position="22"/>
        <end position="101"/>
    </location>
</feature>
<sequence>MTSALHRFATPAAGTAAAALAAAYGVQLASYNVPLPPTVACAGCIFAVGFTSLHRAVKTWSSTTHRCTECDFTVRLRGADAAESRRWQEIAASHPGHIHRP</sequence>
<dbReference type="Proteomes" id="UP000292452">
    <property type="component" value="Unassembled WGS sequence"/>
</dbReference>
<evidence type="ECO:0000313" key="3">
    <source>
        <dbReference type="EMBL" id="TBO57022.1"/>
    </source>
</evidence>
<name>A0A4Q9HQ34_STRKA</name>
<evidence type="ECO:0000313" key="4">
    <source>
        <dbReference type="Proteomes" id="UP000292452"/>
    </source>
</evidence>
<keyword evidence="2" id="KW-0732">Signal</keyword>
<proteinExistence type="predicted"/>
<accession>A0A4Q9HQ34</accession>
<keyword evidence="4" id="KW-1185">Reference proteome</keyword>
<gene>
    <name evidence="3" type="ORF">EYS09_24785</name>
</gene>
<dbReference type="RefSeq" id="WP_131124900.1">
    <property type="nucleotide sequence ID" value="NZ_SIXH01000266.1"/>
</dbReference>
<evidence type="ECO:0000256" key="1">
    <source>
        <dbReference type="SAM" id="Phobius"/>
    </source>
</evidence>
<feature type="transmembrane region" description="Helical" evidence="1">
    <location>
        <begin position="35"/>
        <end position="53"/>
    </location>
</feature>
<comment type="caution">
    <text evidence="3">The sequence shown here is derived from an EMBL/GenBank/DDBJ whole genome shotgun (WGS) entry which is preliminary data.</text>
</comment>
<evidence type="ECO:0000256" key="2">
    <source>
        <dbReference type="SAM" id="SignalP"/>
    </source>
</evidence>
<keyword evidence="1" id="KW-1133">Transmembrane helix</keyword>